<evidence type="ECO:0000256" key="1">
    <source>
        <dbReference type="SAM" id="Phobius"/>
    </source>
</evidence>
<feature type="transmembrane region" description="Helical" evidence="1">
    <location>
        <begin position="1001"/>
        <end position="1027"/>
    </location>
</feature>
<protein>
    <submittedName>
        <fullName evidence="2">Multidrug efflux pump subunit AcrB</fullName>
    </submittedName>
</protein>
<dbReference type="EMBL" id="JACHWY010000001">
    <property type="protein sequence ID" value="MBB3046719.1"/>
    <property type="molecule type" value="Genomic_DNA"/>
</dbReference>
<feature type="transmembrane region" description="Helical" evidence="1">
    <location>
        <begin position="354"/>
        <end position="373"/>
    </location>
</feature>
<dbReference type="SUPFAM" id="SSF82693">
    <property type="entry name" value="Multidrug efflux transporter AcrB pore domain, PN1, PN2, PC1 and PC2 subdomains"/>
    <property type="match status" value="2"/>
</dbReference>
<keyword evidence="1" id="KW-0812">Transmembrane</keyword>
<dbReference type="Pfam" id="PF00873">
    <property type="entry name" value="ACR_tran"/>
    <property type="match status" value="1"/>
</dbReference>
<comment type="caution">
    <text evidence="2">The sequence shown here is derived from an EMBL/GenBank/DDBJ whole genome shotgun (WGS) entry which is preliminary data.</text>
</comment>
<evidence type="ECO:0000313" key="2">
    <source>
        <dbReference type="EMBL" id="MBB3046719.1"/>
    </source>
</evidence>
<name>A0A7W4W3H6_9GAMM</name>
<proteinExistence type="predicted"/>
<dbReference type="Gene3D" id="3.30.70.1430">
    <property type="entry name" value="Multidrug efflux transporter AcrB pore domain"/>
    <property type="match status" value="2"/>
</dbReference>
<feature type="transmembrane region" description="Helical" evidence="1">
    <location>
        <begin position="923"/>
        <end position="949"/>
    </location>
</feature>
<gene>
    <name evidence="2" type="ORF">FHR99_000955</name>
</gene>
<dbReference type="Proteomes" id="UP000537130">
    <property type="component" value="Unassembled WGS sequence"/>
</dbReference>
<dbReference type="GO" id="GO:0042910">
    <property type="term" value="F:xenobiotic transmembrane transporter activity"/>
    <property type="evidence" value="ECO:0007669"/>
    <property type="project" value="TreeGrafter"/>
</dbReference>
<accession>A0A7W4W3H6</accession>
<dbReference type="Gene3D" id="3.30.70.1320">
    <property type="entry name" value="Multidrug efflux transporter AcrB pore domain like"/>
    <property type="match status" value="1"/>
</dbReference>
<dbReference type="Gene3D" id="3.30.70.1440">
    <property type="entry name" value="Multidrug efflux transporter AcrB pore domain"/>
    <property type="match status" value="1"/>
</dbReference>
<dbReference type="SUPFAM" id="SSF82714">
    <property type="entry name" value="Multidrug efflux transporter AcrB TolC docking domain, DN and DC subdomains"/>
    <property type="match status" value="2"/>
</dbReference>
<dbReference type="InterPro" id="IPR001036">
    <property type="entry name" value="Acrflvin-R"/>
</dbReference>
<feature type="transmembrane region" description="Helical" evidence="1">
    <location>
        <begin position="970"/>
        <end position="989"/>
    </location>
</feature>
<feature type="transmembrane region" description="Helical" evidence="1">
    <location>
        <begin position="427"/>
        <end position="448"/>
    </location>
</feature>
<dbReference type="GO" id="GO:0005886">
    <property type="term" value="C:plasma membrane"/>
    <property type="evidence" value="ECO:0007669"/>
    <property type="project" value="TreeGrafter"/>
</dbReference>
<reference evidence="2 3" key="1">
    <citation type="submission" date="2020-08" db="EMBL/GenBank/DDBJ databases">
        <title>Genomic Encyclopedia of Type Strains, Phase III (KMG-III): the genomes of soil and plant-associated and newly described type strains.</title>
        <authorList>
            <person name="Whitman W."/>
        </authorList>
    </citation>
    <scope>NUCLEOTIDE SEQUENCE [LARGE SCALE GENOMIC DNA]</scope>
    <source>
        <strain evidence="2 3">CECT 8654</strain>
    </source>
</reference>
<feature type="transmembrane region" description="Helical" evidence="1">
    <location>
        <begin position="521"/>
        <end position="541"/>
    </location>
</feature>
<dbReference type="RefSeq" id="WP_183409397.1">
    <property type="nucleotide sequence ID" value="NZ_JACHWY010000001.1"/>
</dbReference>
<sequence length="1048" mass="114717">MHALIRWFVHNPVAANLMMWVLLIAGGLTLTNTYREEFPNLATDVVRVTVPYLGASPAEVEESVCIRVEEAIEGTPNIKKILTTAQEGACVTRVELEGGADKGKVVDDIKSRVDGIDSFPEDAEEPQVKEEDILTHVLHILLSGKADERSLKELAYQIRDDIVELPGVSQAEVTYVRPYEMSIEVSEHTLRRYGLTLERVADAIRASSLDLPGGAVKTESGEVLLRTKAQAYSARDFEEIIVLTRDDGSVVTLGDIADVVDGFKDQDLRVRFDGSPAVMIQVKRIGREDVINLAERVKTYLEQAEADLPEGITMTLWKDESQDLVDRLELLRTNAGSGLLLVLLVLSLFLKPNLAFWVAVGIPVALAGSLLIFPFAEIAISTMSILAFILVLGILVDDAVVVAERIYAHQLKGLGPKEAAVAGTQEVSLPVIFGVLTSMVAFMPFLFIDVTMGAWFAVLGVVVIAALFFSIVESQLILPVHLSHRILTHSRRHNRESWLPRQLQALADHIYKPILQFTLRWRYLALAVGIAGLIAVSGLVASGRLTLQYFPNVVGERLYATLTMPAGTEKATMLAKVQQIEQAAYQLKEELDAELAAGEPSRVKHVLSSIGAPLIKGSIGDDTFAGGHFAEVALEILNPDDYDLDPNAIVARWRELSGVIPGALEMTFTASAFSVGKALDLQLRGDSTEDLRQAAAILKNALAELPGVFDITDTFRPGKLEIQLDLKPEARTLGLTTAALANQVREAFYGLEVQRIQRGPDDVRVMVRFPESERRSIGDIEDMMIRTDSGAEVPFNSVAKVSMGRGFSSIQRVDGKQVVSVQANIDRTVNTPEAIIEHAVADILPQIVRDFPAVEYSLAGEAEERASSLASLLRNMLIALFVIYSLLAIPLKSYFQPFIIMGVIPFGLIGSLLGHYLLGYDLIFWSLLGIVAMAGVVVNSGLVLVDYINQRRSEGMNVRDAAIEAGVVRFRPIILTSLTTFVGLIPLITNHTLTTFMFVPLAVSLAFGVLIASAVNLLMVPASYLILEDILRLFSGRREEETEEELTT</sequence>
<organism evidence="2 3">
    <name type="scientific">Litorivivens lipolytica</name>
    <dbReference type="NCBI Taxonomy" id="1524264"/>
    <lineage>
        <taxon>Bacteria</taxon>
        <taxon>Pseudomonadati</taxon>
        <taxon>Pseudomonadota</taxon>
        <taxon>Gammaproteobacteria</taxon>
        <taxon>Litorivivens</taxon>
    </lineage>
</organism>
<dbReference type="InterPro" id="IPR027463">
    <property type="entry name" value="AcrB_DN_DC_subdom"/>
</dbReference>
<feature type="transmembrane region" description="Helical" evidence="1">
    <location>
        <begin position="898"/>
        <end position="917"/>
    </location>
</feature>
<dbReference type="PANTHER" id="PTHR32063:SF33">
    <property type="entry name" value="RND SUPERFAMILY EFFLUX PUMP PERMEASE COMPONENT"/>
    <property type="match status" value="1"/>
</dbReference>
<dbReference type="PRINTS" id="PR00702">
    <property type="entry name" value="ACRIFLAVINRP"/>
</dbReference>
<evidence type="ECO:0000313" key="3">
    <source>
        <dbReference type="Proteomes" id="UP000537130"/>
    </source>
</evidence>
<keyword evidence="3" id="KW-1185">Reference proteome</keyword>
<keyword evidence="1" id="KW-1133">Transmembrane helix</keyword>
<feature type="transmembrane region" description="Helical" evidence="1">
    <location>
        <begin position="872"/>
        <end position="891"/>
    </location>
</feature>
<dbReference type="Gene3D" id="3.30.2090.10">
    <property type="entry name" value="Multidrug efflux transporter AcrB TolC docking domain, DN and DC subdomains"/>
    <property type="match status" value="2"/>
</dbReference>
<feature type="transmembrane region" description="Helical" evidence="1">
    <location>
        <begin position="330"/>
        <end position="349"/>
    </location>
</feature>
<feature type="transmembrane region" description="Helical" evidence="1">
    <location>
        <begin position="454"/>
        <end position="482"/>
    </location>
</feature>
<keyword evidence="1" id="KW-0472">Membrane</keyword>
<dbReference type="PANTHER" id="PTHR32063">
    <property type="match status" value="1"/>
</dbReference>
<feature type="transmembrane region" description="Helical" evidence="1">
    <location>
        <begin position="385"/>
        <end position="407"/>
    </location>
</feature>
<dbReference type="SUPFAM" id="SSF82866">
    <property type="entry name" value="Multidrug efflux transporter AcrB transmembrane domain"/>
    <property type="match status" value="2"/>
</dbReference>
<dbReference type="Gene3D" id="1.20.1640.10">
    <property type="entry name" value="Multidrug efflux transporter AcrB transmembrane domain"/>
    <property type="match status" value="2"/>
</dbReference>
<dbReference type="AlphaFoldDB" id="A0A7W4W3H6"/>